<proteinExistence type="evidence at transcript level"/>
<sequence>MGGVAWTEEEDHLLKKCIEQYGEGKWHRIPHLAGLNRCRKSCRLRWLNYLRPNIRRGNFTDEEVDMIVKLHKLLGNRWSLIAGRLAGRTANDVKNYWNCHLSKKLNAQVVDQEKHMVTNIDVIKPQPAGNVIIGTSSISSKRSQLGELSPSPPPAAPHHQSTGIIFSPTFDGGHGQSQMLELEEDHNMCSYLDQQGLVGMLPMELQFDEVKAMSNGQNSSSHWDWEKMLFDMDLYNDSSFRFF</sequence>
<organism evidence="10">
    <name type="scientific">Lotus corniculatus</name>
    <name type="common">Bird's-foot trefoil</name>
    <dbReference type="NCBI Taxonomy" id="47247"/>
    <lineage>
        <taxon>Eukaryota</taxon>
        <taxon>Viridiplantae</taxon>
        <taxon>Streptophyta</taxon>
        <taxon>Embryophyta</taxon>
        <taxon>Tracheophyta</taxon>
        <taxon>Spermatophyta</taxon>
        <taxon>Magnoliopsida</taxon>
        <taxon>eudicotyledons</taxon>
        <taxon>Gunneridae</taxon>
        <taxon>Pentapetalae</taxon>
        <taxon>rosids</taxon>
        <taxon>fabids</taxon>
        <taxon>Fabales</taxon>
        <taxon>Fabaceae</taxon>
        <taxon>Papilionoideae</taxon>
        <taxon>50 kb inversion clade</taxon>
        <taxon>NPAAA clade</taxon>
        <taxon>Hologalegina</taxon>
        <taxon>robinioid clade</taxon>
        <taxon>Loteae</taxon>
        <taxon>Lotus</taxon>
    </lineage>
</organism>
<evidence type="ECO:0000256" key="7">
    <source>
        <dbReference type="ARBA" id="ARBA00023242"/>
    </source>
</evidence>
<dbReference type="PROSITE" id="PS51294">
    <property type="entry name" value="HTH_MYB"/>
    <property type="match status" value="2"/>
</dbReference>
<feature type="domain" description="Myb-like" evidence="8">
    <location>
        <begin position="51"/>
        <end position="101"/>
    </location>
</feature>
<comment type="subcellular location">
    <subcellularLocation>
        <location evidence="1">Nucleus</location>
    </subcellularLocation>
</comment>
<dbReference type="PANTHER" id="PTHR47999:SF20">
    <property type="entry name" value="MYB TRANSCRIPTION FACTOR"/>
    <property type="match status" value="1"/>
</dbReference>
<dbReference type="PANTHER" id="PTHR47999">
    <property type="entry name" value="TRANSCRIPTION FACTOR MYB8-RELATED-RELATED"/>
    <property type="match status" value="1"/>
</dbReference>
<feature type="domain" description="Myb-like" evidence="8">
    <location>
        <begin position="6"/>
        <end position="50"/>
    </location>
</feature>
<evidence type="ECO:0000256" key="1">
    <source>
        <dbReference type="ARBA" id="ARBA00004123"/>
    </source>
</evidence>
<evidence type="ECO:0000313" key="10">
    <source>
        <dbReference type="EMBL" id="ARK19309.1"/>
    </source>
</evidence>
<dbReference type="SUPFAM" id="SSF46689">
    <property type="entry name" value="Homeodomain-like"/>
    <property type="match status" value="1"/>
</dbReference>
<accession>A0A1W6EUB3</accession>
<reference evidence="10" key="1">
    <citation type="journal article" date="2017" name="Planta">
        <title>The R2R3-MYB TT2b and the bHLH TT8 genes are the major regulators of proanthocyanidin biosynthesis in the leaves of Lotus species.</title>
        <authorList>
            <person name="Escaray F.J."/>
            <person name="Passeri V."/>
            <person name="Perea-Garcia A."/>
            <person name="Antonelli C.J."/>
            <person name="Damiani F."/>
            <person name="Ruiz O.A."/>
            <person name="Paolocci F."/>
        </authorList>
    </citation>
    <scope>NUCLEOTIDE SEQUENCE</scope>
</reference>
<protein>
    <submittedName>
        <fullName evidence="10">R2R3-MYB transcriptional factor PAP2</fullName>
    </submittedName>
</protein>
<dbReference type="CDD" id="cd00167">
    <property type="entry name" value="SANT"/>
    <property type="match status" value="2"/>
</dbReference>
<dbReference type="Pfam" id="PF00249">
    <property type="entry name" value="Myb_DNA-binding"/>
    <property type="match status" value="2"/>
</dbReference>
<evidence type="ECO:0000256" key="6">
    <source>
        <dbReference type="ARBA" id="ARBA00023163"/>
    </source>
</evidence>
<feature type="domain" description="HTH myb-type" evidence="9">
    <location>
        <begin position="1"/>
        <end position="54"/>
    </location>
</feature>
<feature type="domain" description="HTH myb-type" evidence="9">
    <location>
        <begin position="55"/>
        <end position="105"/>
    </location>
</feature>
<dbReference type="GO" id="GO:0003677">
    <property type="term" value="F:DNA binding"/>
    <property type="evidence" value="ECO:0007669"/>
    <property type="project" value="UniProtKB-KW"/>
</dbReference>
<dbReference type="PROSITE" id="PS50090">
    <property type="entry name" value="MYB_LIKE"/>
    <property type="match status" value="2"/>
</dbReference>
<evidence type="ECO:0000259" key="9">
    <source>
        <dbReference type="PROSITE" id="PS51294"/>
    </source>
</evidence>
<keyword evidence="3" id="KW-0805">Transcription regulation</keyword>
<evidence type="ECO:0000256" key="2">
    <source>
        <dbReference type="ARBA" id="ARBA00022737"/>
    </source>
</evidence>
<dbReference type="InterPro" id="IPR009057">
    <property type="entry name" value="Homeodomain-like_sf"/>
</dbReference>
<dbReference type="Gene3D" id="1.10.10.60">
    <property type="entry name" value="Homeodomain-like"/>
    <property type="match status" value="2"/>
</dbReference>
<evidence type="ECO:0000256" key="5">
    <source>
        <dbReference type="ARBA" id="ARBA00023159"/>
    </source>
</evidence>
<name>A0A1W6EUB3_LOTCO</name>
<keyword evidence="2" id="KW-0677">Repeat</keyword>
<dbReference type="GO" id="GO:0005634">
    <property type="term" value="C:nucleus"/>
    <property type="evidence" value="ECO:0007669"/>
    <property type="project" value="UniProtKB-SubCell"/>
</dbReference>
<dbReference type="AlphaFoldDB" id="A0A1W6EUB3"/>
<evidence type="ECO:0000259" key="8">
    <source>
        <dbReference type="PROSITE" id="PS50090"/>
    </source>
</evidence>
<evidence type="ECO:0000256" key="4">
    <source>
        <dbReference type="ARBA" id="ARBA00023125"/>
    </source>
</evidence>
<dbReference type="SMART" id="SM00717">
    <property type="entry name" value="SANT"/>
    <property type="match status" value="2"/>
</dbReference>
<keyword evidence="6" id="KW-0804">Transcription</keyword>
<dbReference type="InterPro" id="IPR015495">
    <property type="entry name" value="Myb_TF_plants"/>
</dbReference>
<dbReference type="FunFam" id="1.10.10.60:FF:000218">
    <property type="entry name" value="Myb transcription factor"/>
    <property type="match status" value="1"/>
</dbReference>
<dbReference type="InterPro" id="IPR017930">
    <property type="entry name" value="Myb_dom"/>
</dbReference>
<keyword evidence="7" id="KW-0539">Nucleus</keyword>
<keyword evidence="5" id="KW-0010">Activator</keyword>
<keyword evidence="4" id="KW-0238">DNA-binding</keyword>
<dbReference type="GO" id="GO:0080090">
    <property type="term" value="P:regulation of primary metabolic process"/>
    <property type="evidence" value="ECO:0007669"/>
    <property type="project" value="UniProtKB-ARBA"/>
</dbReference>
<dbReference type="EMBL" id="KY196473">
    <property type="protein sequence ID" value="ARK19309.1"/>
    <property type="molecule type" value="mRNA"/>
</dbReference>
<evidence type="ECO:0000256" key="3">
    <source>
        <dbReference type="ARBA" id="ARBA00023015"/>
    </source>
</evidence>
<dbReference type="InterPro" id="IPR001005">
    <property type="entry name" value="SANT/Myb"/>
</dbReference>